<evidence type="ECO:0000313" key="3">
    <source>
        <dbReference type="Proteomes" id="UP000269115"/>
    </source>
</evidence>
<accession>A0A9X8EHA2</accession>
<comment type="caution">
    <text evidence="2">The sequence shown here is derived from an EMBL/GenBank/DDBJ whole genome shotgun (WGS) entry which is preliminary data.</text>
</comment>
<organism evidence="2 3">
    <name type="scientific">Pseudomonas putida</name>
    <name type="common">Arthrobacter siderocapsulatus</name>
    <dbReference type="NCBI Taxonomy" id="303"/>
    <lineage>
        <taxon>Bacteria</taxon>
        <taxon>Pseudomonadati</taxon>
        <taxon>Pseudomonadota</taxon>
        <taxon>Gammaproteobacteria</taxon>
        <taxon>Pseudomonadales</taxon>
        <taxon>Pseudomonadaceae</taxon>
        <taxon>Pseudomonas</taxon>
    </lineage>
</organism>
<keyword evidence="1" id="KW-1133">Transmembrane helix</keyword>
<sequence length="250" mass="26964">MSWFDSTLSFLSPGWVGSIIGLLGLISVPIVYFLTRQRTSLSYAYLGEHLLGSASDALPSGISVHYHGTNIPRLTKSVIVLWNTGENTISGDDLVGLDPLRFHVGYDGAILSVMILKSTRVVNGFWVQTPTMEAPNESVMGFGFLGSGDGVVVEILHTSAKRHAEIRGTLRGLPKGLKSVGRITRSRSLKRNRPTRFFRMILSSISTWVPLVGGGAMMLIGLLANPETVSTVLTPSLEKTNTPVIIMGGV</sequence>
<dbReference type="EMBL" id="RJUR01000013">
    <property type="protein sequence ID" value="ROQ49640.1"/>
    <property type="molecule type" value="Genomic_DNA"/>
</dbReference>
<keyword evidence="1" id="KW-0812">Transmembrane</keyword>
<proteinExistence type="predicted"/>
<evidence type="ECO:0000256" key="1">
    <source>
        <dbReference type="SAM" id="Phobius"/>
    </source>
</evidence>
<reference evidence="2 3" key="1">
    <citation type="submission" date="2018-11" db="EMBL/GenBank/DDBJ databases">
        <title>Genomic analyses of the natural microbiome of Caenorhabditis elegans.</title>
        <authorList>
            <person name="Samuel B."/>
        </authorList>
    </citation>
    <scope>NUCLEOTIDE SEQUENCE [LARGE SCALE GENOMIC DNA]</scope>
    <source>
        <strain evidence="2 3">BIGb0473</strain>
    </source>
</reference>
<evidence type="ECO:0000313" key="2">
    <source>
        <dbReference type="EMBL" id="ROQ49640.1"/>
    </source>
</evidence>
<protein>
    <submittedName>
        <fullName evidence="2">Uncharacterized protein</fullName>
    </submittedName>
</protein>
<keyword evidence="1" id="KW-0472">Membrane</keyword>
<dbReference type="AlphaFoldDB" id="A0A9X8EHA2"/>
<feature type="transmembrane region" description="Helical" evidence="1">
    <location>
        <begin position="15"/>
        <end position="34"/>
    </location>
</feature>
<feature type="transmembrane region" description="Helical" evidence="1">
    <location>
        <begin position="197"/>
        <end position="224"/>
    </location>
</feature>
<name>A0A9X8EHA2_PSEPU</name>
<gene>
    <name evidence="2" type="ORF">EDF85_2423</name>
</gene>
<dbReference type="Proteomes" id="UP000269115">
    <property type="component" value="Unassembled WGS sequence"/>
</dbReference>